<dbReference type="InterPro" id="IPR035986">
    <property type="entry name" value="PKD_dom_sf"/>
</dbReference>
<dbReference type="AlphaFoldDB" id="A0AAV2VJ64"/>
<dbReference type="RefSeq" id="WP_022610469.1">
    <property type="nucleotide sequence ID" value="NZ_LK391965.1"/>
</dbReference>
<evidence type="ECO:0000313" key="4">
    <source>
        <dbReference type="Proteomes" id="UP000018211"/>
    </source>
</evidence>
<dbReference type="GO" id="GO:0016020">
    <property type="term" value="C:membrane"/>
    <property type="evidence" value="ECO:0007669"/>
    <property type="project" value="TreeGrafter"/>
</dbReference>
<name>A0AAV2VJ64_9VIBR</name>
<comment type="caution">
    <text evidence="3">The sequence shown here is derived from an EMBL/GenBank/DDBJ whole genome shotgun (WGS) entry which is preliminary data.</text>
</comment>
<dbReference type="GO" id="GO:0031410">
    <property type="term" value="C:cytoplasmic vesicle"/>
    <property type="evidence" value="ECO:0007669"/>
    <property type="project" value="TreeGrafter"/>
</dbReference>
<dbReference type="SMART" id="SM00089">
    <property type="entry name" value="PKD"/>
    <property type="match status" value="3"/>
</dbReference>
<dbReference type="EMBL" id="CAOF01000027">
    <property type="protein sequence ID" value="CCO44727.1"/>
    <property type="molecule type" value="Genomic_DNA"/>
</dbReference>
<protein>
    <recommendedName>
        <fullName evidence="2">PKD/Chitinase domain-containing protein</fullName>
    </recommendedName>
</protein>
<feature type="domain" description="PKD/Chitinase" evidence="2">
    <location>
        <begin position="143"/>
        <end position="228"/>
    </location>
</feature>
<organism evidence="3 4">
    <name type="scientific">Vibrio nigripulchritudo SOn1</name>
    <dbReference type="NCBI Taxonomy" id="1238450"/>
    <lineage>
        <taxon>Bacteria</taxon>
        <taxon>Pseudomonadati</taxon>
        <taxon>Pseudomonadota</taxon>
        <taxon>Gammaproteobacteria</taxon>
        <taxon>Vibrionales</taxon>
        <taxon>Vibrionaceae</taxon>
        <taxon>Vibrio</taxon>
    </lineage>
</organism>
<feature type="domain" description="PKD/Chitinase" evidence="2">
    <location>
        <begin position="253"/>
        <end position="340"/>
    </location>
</feature>
<dbReference type="Gene3D" id="2.60.40.10">
    <property type="entry name" value="Immunoglobulins"/>
    <property type="match status" value="3"/>
</dbReference>
<dbReference type="PANTHER" id="PTHR46182">
    <property type="entry name" value="FI19480P1"/>
    <property type="match status" value="1"/>
</dbReference>
<dbReference type="InterPro" id="IPR013783">
    <property type="entry name" value="Ig-like_fold"/>
</dbReference>
<dbReference type="PANTHER" id="PTHR46182:SF2">
    <property type="entry name" value="FI19480P1"/>
    <property type="match status" value="1"/>
</dbReference>
<evidence type="ECO:0000259" key="2">
    <source>
        <dbReference type="SMART" id="SM00089"/>
    </source>
</evidence>
<dbReference type="SUPFAM" id="SSF49299">
    <property type="entry name" value="PKD domain"/>
    <property type="match status" value="1"/>
</dbReference>
<dbReference type="Pfam" id="PF22352">
    <property type="entry name" value="K319L-like_PKD"/>
    <property type="match status" value="2"/>
</dbReference>
<evidence type="ECO:0000313" key="3">
    <source>
        <dbReference type="EMBL" id="CCO44727.1"/>
    </source>
</evidence>
<evidence type="ECO:0000256" key="1">
    <source>
        <dbReference type="SAM" id="SignalP"/>
    </source>
</evidence>
<reference evidence="3 4" key="1">
    <citation type="journal article" date="2013" name="ISME J.">
        <title>Comparative genomics of pathogenic lineages of Vibrio nigripulchritudo identifies virulence-associated traits.</title>
        <authorList>
            <person name="Goudenege D."/>
            <person name="Labreuche Y."/>
            <person name="Krin E."/>
            <person name="Ansquer D."/>
            <person name="Mangenot S."/>
            <person name="Calteau A."/>
            <person name="Medigue C."/>
            <person name="Mazel D."/>
            <person name="Polz M.F."/>
            <person name="Le Roux F."/>
        </authorList>
    </citation>
    <scope>NUCLEOTIDE SEQUENCE [LARGE SCALE GENOMIC DNA]</scope>
    <source>
        <strain evidence="3 4">SOn1</strain>
    </source>
</reference>
<dbReference type="PROSITE" id="PS51257">
    <property type="entry name" value="PROKAR_LIPOPROTEIN"/>
    <property type="match status" value="1"/>
</dbReference>
<accession>A0AAV2VJ64</accession>
<gene>
    <name evidence="3" type="ORF">VIBNISOn1_1220002</name>
</gene>
<feature type="chain" id="PRO_5043405127" description="PKD/Chitinase domain-containing protein" evidence="1">
    <location>
        <begin position="28"/>
        <end position="464"/>
    </location>
</feature>
<dbReference type="Proteomes" id="UP000018211">
    <property type="component" value="Unassembled WGS sequence"/>
</dbReference>
<feature type="domain" description="PKD/Chitinase" evidence="2">
    <location>
        <begin position="41"/>
        <end position="130"/>
    </location>
</feature>
<dbReference type="InterPro" id="IPR029865">
    <property type="entry name" value="KIAA0319-like"/>
</dbReference>
<sequence length="464" mass="49031">MNSTIKWTLLSLSIPALIACGGGSSSSDDVTTPTIEPKPTLFAATNQGENAKVNSRVRLDGSNSYDLEGSSLTYNWVITSKPDGSSATLSKSDSISPTFDPDVAGTYVVELTVSNGSKTSKASSVTFEVSADADNAAPNVHPVPSINAVADSPIELSANAKDADAKDQLTYAWTVTKQPTDATPVLTNETTEKASFTGNINGDYQVQVEVSDGTETVTKTIDVKVVNGNVAPVANAFAFTTPAENTSAPVNLSNSATFEIGGEATLDASQSFDANASDTLEYQWAVVSKPSGSSAGLSENTAAKPTFIPDVVGEYTFSLTVNDGQESSSKDFVRVSATESGTSQIKLFDKDGNELNMPFKLEELKNIDLNGATPEYVDIASYRFEATGADFKLIDVNAFNVLSPSSTPLIEGVKKFQTIHAGDYIDVHFKAKPTNGVMHMVSFNVTFSLDPEVLVSTGYMLTTN</sequence>
<keyword evidence="1" id="KW-0732">Signal</keyword>
<proteinExistence type="predicted"/>
<feature type="signal peptide" evidence="1">
    <location>
        <begin position="1"/>
        <end position="27"/>
    </location>
</feature>
<dbReference type="InterPro" id="IPR022409">
    <property type="entry name" value="PKD/Chitinase_dom"/>
</dbReference>